<comment type="caution">
    <text evidence="1">The sequence shown here is derived from an EMBL/GenBank/DDBJ whole genome shotgun (WGS) entry which is preliminary data.</text>
</comment>
<sequence>MGTMEERHGAGSEESRVLPATRRPDGTLRKPVRIRAGYTPQEEVAIYQSKGSQIGTGTSDITSTQRASGNGESCQEQVLQGGLTGRARQAEHVAQLMGSLTMAESCAQNGDNVTAEKTDLEKRIRALRKKIRTAEALQVSLATKEILSLEESEKILKLLTWQQELKELVAAAE</sequence>
<keyword evidence="2" id="KW-1185">Reference proteome</keyword>
<protein>
    <submittedName>
        <fullName evidence="1">Uncharacterized protein</fullName>
    </submittedName>
</protein>
<name>A0ACC2D729_DIPCM</name>
<gene>
    <name evidence="1" type="ORF">O6H91_07G077300</name>
</gene>
<proteinExistence type="predicted"/>
<evidence type="ECO:0000313" key="1">
    <source>
        <dbReference type="EMBL" id="KAJ7549983.1"/>
    </source>
</evidence>
<dbReference type="EMBL" id="CM055098">
    <property type="protein sequence ID" value="KAJ7549983.1"/>
    <property type="molecule type" value="Genomic_DNA"/>
</dbReference>
<reference evidence="2" key="1">
    <citation type="journal article" date="2024" name="Proc. Natl. Acad. Sci. U.S.A.">
        <title>Extraordinary preservation of gene collinearity over three hundred million years revealed in homosporous lycophytes.</title>
        <authorList>
            <person name="Li C."/>
            <person name="Wickell D."/>
            <person name="Kuo L.Y."/>
            <person name="Chen X."/>
            <person name="Nie B."/>
            <person name="Liao X."/>
            <person name="Peng D."/>
            <person name="Ji J."/>
            <person name="Jenkins J."/>
            <person name="Williams M."/>
            <person name="Shu S."/>
            <person name="Plott C."/>
            <person name="Barry K."/>
            <person name="Rajasekar S."/>
            <person name="Grimwood J."/>
            <person name="Han X."/>
            <person name="Sun S."/>
            <person name="Hou Z."/>
            <person name="He W."/>
            <person name="Dai G."/>
            <person name="Sun C."/>
            <person name="Schmutz J."/>
            <person name="Leebens-Mack J.H."/>
            <person name="Li F.W."/>
            <person name="Wang L."/>
        </authorList>
    </citation>
    <scope>NUCLEOTIDE SEQUENCE [LARGE SCALE GENOMIC DNA]</scope>
    <source>
        <strain evidence="2">cv. PW_Plant_1</strain>
    </source>
</reference>
<accession>A0ACC2D729</accession>
<dbReference type="Proteomes" id="UP001162992">
    <property type="component" value="Chromosome 7"/>
</dbReference>
<evidence type="ECO:0000313" key="2">
    <source>
        <dbReference type="Proteomes" id="UP001162992"/>
    </source>
</evidence>
<organism evidence="1 2">
    <name type="scientific">Diphasiastrum complanatum</name>
    <name type="common">Issler's clubmoss</name>
    <name type="synonym">Lycopodium complanatum</name>
    <dbReference type="NCBI Taxonomy" id="34168"/>
    <lineage>
        <taxon>Eukaryota</taxon>
        <taxon>Viridiplantae</taxon>
        <taxon>Streptophyta</taxon>
        <taxon>Embryophyta</taxon>
        <taxon>Tracheophyta</taxon>
        <taxon>Lycopodiopsida</taxon>
        <taxon>Lycopodiales</taxon>
        <taxon>Lycopodiaceae</taxon>
        <taxon>Lycopodioideae</taxon>
        <taxon>Diphasiastrum</taxon>
    </lineage>
</organism>